<feature type="domain" description="Transglycosylase SLT" evidence="2">
    <location>
        <begin position="49"/>
        <end position="120"/>
    </location>
</feature>
<evidence type="ECO:0000313" key="3">
    <source>
        <dbReference type="EMBL" id="MTV41520.1"/>
    </source>
</evidence>
<dbReference type="OrthoDB" id="8776734at2"/>
<evidence type="ECO:0000256" key="1">
    <source>
        <dbReference type="SAM" id="MobiDB-lite"/>
    </source>
</evidence>
<dbReference type="NCBIfam" id="TIGR02594">
    <property type="entry name" value="TIGR02594 family protein"/>
    <property type="match status" value="1"/>
</dbReference>
<dbReference type="EMBL" id="WNKY01000059">
    <property type="protein sequence ID" value="MTV41520.1"/>
    <property type="molecule type" value="Genomic_DNA"/>
</dbReference>
<feature type="compositionally biased region" description="Low complexity" evidence="1">
    <location>
        <begin position="250"/>
        <end position="281"/>
    </location>
</feature>
<organism evidence="3 4">
    <name type="scientific">Duganella radicis</name>
    <dbReference type="NCBI Taxonomy" id="551988"/>
    <lineage>
        <taxon>Bacteria</taxon>
        <taxon>Pseudomonadati</taxon>
        <taxon>Pseudomonadota</taxon>
        <taxon>Betaproteobacteria</taxon>
        <taxon>Burkholderiales</taxon>
        <taxon>Oxalobacteraceae</taxon>
        <taxon>Telluria group</taxon>
        <taxon>Duganella</taxon>
    </lineage>
</organism>
<sequence>MTDTHFNEPIDKSKPLSGTGRQGFEVPPEVQQKVIDIIIEEARKMGFNNRDLAYYIAIAKRESSFNPDAANPKGTASGIAQVIDKTAATYGVNDSNRFDARSSIKAGLGYFRDLKAQTIKDYGSAAGKFEPLIYYRYHYGEFSTRNREMVPVGNGKHKKEVWHNKEFSELEQNKRYPDSKTVVDDAERIEAILNASHGLVVQLNDVMGKPMKGRKAIAITKTPKPSGPPAPTASPAEPPPAPTPTPLPAPATTAPPATPEASALPAASPSADPAESVVPAAQTSEDPAPPAQEDKHIEWELHAEEITTDAEGKLPEITTESQQAIMLLIPRIDYEAYNDAVSKEGMPEDGNQHALKTHDGEEVAVAIPAPDNGWKPTPENTGGAAATDVTDAAGPAPAPAPAAPPAATPKPATGAAAKTSRLPAQAAAPANVFDAAAQAAKDKAAAKPSPSREITFEDIVAAVKKDLGWDAVYTTSFAYIKQFYTRPKLPEAPLNAAAVTAPGPARQQVVGSSLPNKDTKKLKVEEKVQTAATPAVKPVAANGDAPWMPFAIKEQGKEGAEKVTENTANHRNDAKWKEQHAAREAAKKAEKTAQSQLRLEQKKKTQDAAKIAALQADIGTQQKAYADADAAMLKIEQDFNNPDIVKYLQTTTLDRDAARNDATAWCSSFTNWCMEQAGYIGTDDALAESWKNWGEEISEPRYGAITVVTRSANPVQYHVGFYVGMGEKTMADGEEEVEVKAKDGTVTKKKKKKFKKVKAVRLLSGNYSRMIKEDAGWTVDAADNPALHLVSYRWPTEKEKRK</sequence>
<feature type="compositionally biased region" description="Basic and acidic residues" evidence="1">
    <location>
        <begin position="1"/>
        <end position="14"/>
    </location>
</feature>
<dbReference type="RefSeq" id="WP_155467787.1">
    <property type="nucleotide sequence ID" value="NZ_WNKY01000059.1"/>
</dbReference>
<dbReference type="Gene3D" id="1.10.530.10">
    <property type="match status" value="1"/>
</dbReference>
<reference evidence="3 4" key="1">
    <citation type="submission" date="2019-11" db="EMBL/GenBank/DDBJ databases">
        <title>Type strains purchased from KCTC, JCM and DSMZ.</title>
        <authorList>
            <person name="Lu H."/>
        </authorList>
    </citation>
    <scope>NUCLEOTIDE SEQUENCE [LARGE SCALE GENOMIC DNA]</scope>
    <source>
        <strain evidence="3 4">KCTC 22382</strain>
    </source>
</reference>
<feature type="compositionally biased region" description="Low complexity" evidence="1">
    <location>
        <begin position="381"/>
        <end position="395"/>
    </location>
</feature>
<comment type="caution">
    <text evidence="3">The sequence shown here is derived from an EMBL/GenBank/DDBJ whole genome shotgun (WGS) entry which is preliminary data.</text>
</comment>
<evidence type="ECO:0000259" key="2">
    <source>
        <dbReference type="Pfam" id="PF01464"/>
    </source>
</evidence>
<feature type="region of interest" description="Disordered" evidence="1">
    <location>
        <begin position="369"/>
        <end position="423"/>
    </location>
</feature>
<dbReference type="InterPro" id="IPR013423">
    <property type="entry name" value="CHP02594"/>
</dbReference>
<gene>
    <name evidence="3" type="ORF">GM676_28600</name>
</gene>
<dbReference type="AlphaFoldDB" id="A0A6L6PR24"/>
<dbReference type="Proteomes" id="UP000475582">
    <property type="component" value="Unassembled WGS sequence"/>
</dbReference>
<dbReference type="Gene3D" id="3.90.1720.10">
    <property type="entry name" value="endopeptidase domain like (from Nostoc punctiforme)"/>
    <property type="match status" value="1"/>
</dbReference>
<dbReference type="InterPro" id="IPR023346">
    <property type="entry name" value="Lysozyme-like_dom_sf"/>
</dbReference>
<feature type="compositionally biased region" description="Low complexity" evidence="1">
    <location>
        <begin position="409"/>
        <end position="423"/>
    </location>
</feature>
<feature type="region of interest" description="Disordered" evidence="1">
    <location>
        <begin position="1"/>
        <end position="25"/>
    </location>
</feature>
<dbReference type="SUPFAM" id="SSF53955">
    <property type="entry name" value="Lysozyme-like"/>
    <property type="match status" value="1"/>
</dbReference>
<proteinExistence type="predicted"/>
<protein>
    <submittedName>
        <fullName evidence="3">TIGR02594 family protein</fullName>
    </submittedName>
</protein>
<feature type="compositionally biased region" description="Pro residues" evidence="1">
    <location>
        <begin position="225"/>
        <end position="249"/>
    </location>
</feature>
<feature type="region of interest" description="Disordered" evidence="1">
    <location>
        <begin position="219"/>
        <end position="293"/>
    </location>
</feature>
<name>A0A6L6PR24_9BURK</name>
<accession>A0A6L6PR24</accession>
<feature type="compositionally biased region" description="Pro residues" evidence="1">
    <location>
        <begin position="396"/>
        <end position="408"/>
    </location>
</feature>
<keyword evidence="4" id="KW-1185">Reference proteome</keyword>
<evidence type="ECO:0000313" key="4">
    <source>
        <dbReference type="Proteomes" id="UP000475582"/>
    </source>
</evidence>
<dbReference type="InterPro" id="IPR008258">
    <property type="entry name" value="Transglycosylase_SLT_dom_1"/>
</dbReference>
<dbReference type="Pfam" id="PF01464">
    <property type="entry name" value="SLT"/>
    <property type="match status" value="1"/>
</dbReference>